<keyword evidence="3" id="KW-1185">Reference proteome</keyword>
<dbReference type="OrthoDB" id="3628158at2"/>
<dbReference type="Proteomes" id="UP000019150">
    <property type="component" value="Chromosome"/>
</dbReference>
<gene>
    <name evidence="2" type="ORF">NONO_c05880</name>
</gene>
<accession>W5T7X1</accession>
<sequence>MTGPAASHPVETAEQTRNRRFVNVIVVVVLVALAIVGLLVFEQKRDDARAAELAQVLHDRLVAAGLPAPEPDRIADTLGDDGGLICSDPSSPLVAARYRDAIATGAAGPGNRPVILDRDVLAATEIAVRTYCPDHLPAYLDRVARLRLGDTAK</sequence>
<reference evidence="2 3" key="1">
    <citation type="journal article" date="2014" name="Appl. Environ. Microbiol.">
        <title>Insights into the Microbial Degradation of Rubber and Gutta-Percha by Analysis of the Complete Genome of Nocardia nova SH22a.</title>
        <authorList>
            <person name="Luo Q."/>
            <person name="Hiessl S."/>
            <person name="Poehlein A."/>
            <person name="Daniel R."/>
            <person name="Steinbuchel A."/>
        </authorList>
    </citation>
    <scope>NUCLEOTIDE SEQUENCE [LARGE SCALE GENOMIC DNA]</scope>
    <source>
        <strain evidence="2">SH22a</strain>
    </source>
</reference>
<proteinExistence type="predicted"/>
<dbReference type="eggNOG" id="ENOG5032VJ2">
    <property type="taxonomic scope" value="Bacteria"/>
</dbReference>
<dbReference type="STRING" id="1415166.NONO_c05880"/>
<evidence type="ECO:0000256" key="1">
    <source>
        <dbReference type="SAM" id="Phobius"/>
    </source>
</evidence>
<keyword evidence="1" id="KW-0472">Membrane</keyword>
<protein>
    <submittedName>
        <fullName evidence="2">Uncharacterized protein</fullName>
    </submittedName>
</protein>
<dbReference type="EMBL" id="CP006850">
    <property type="protein sequence ID" value="AHH15400.1"/>
    <property type="molecule type" value="Genomic_DNA"/>
</dbReference>
<dbReference type="RefSeq" id="WP_025346930.1">
    <property type="nucleotide sequence ID" value="NZ_CP006850.1"/>
</dbReference>
<organism evidence="2 3">
    <name type="scientific">Nocardia nova SH22a</name>
    <dbReference type="NCBI Taxonomy" id="1415166"/>
    <lineage>
        <taxon>Bacteria</taxon>
        <taxon>Bacillati</taxon>
        <taxon>Actinomycetota</taxon>
        <taxon>Actinomycetes</taxon>
        <taxon>Mycobacteriales</taxon>
        <taxon>Nocardiaceae</taxon>
        <taxon>Nocardia</taxon>
    </lineage>
</organism>
<feature type="transmembrane region" description="Helical" evidence="1">
    <location>
        <begin position="20"/>
        <end position="41"/>
    </location>
</feature>
<evidence type="ECO:0000313" key="2">
    <source>
        <dbReference type="EMBL" id="AHH15400.1"/>
    </source>
</evidence>
<dbReference type="AlphaFoldDB" id="W5T7X1"/>
<dbReference type="HOGENOM" id="CLU_1840840_0_0_11"/>
<name>W5T7X1_9NOCA</name>
<keyword evidence="1" id="KW-0812">Transmembrane</keyword>
<evidence type="ECO:0000313" key="3">
    <source>
        <dbReference type="Proteomes" id="UP000019150"/>
    </source>
</evidence>
<dbReference type="KEGG" id="nno:NONO_c05880"/>
<keyword evidence="1" id="KW-1133">Transmembrane helix</keyword>
<dbReference type="PATRIC" id="fig|1415166.3.peg.601"/>